<evidence type="ECO:0000313" key="1">
    <source>
        <dbReference type="EMBL" id="GGZ30483.1"/>
    </source>
</evidence>
<sequence length="71" mass="7978">MCGNARIEESAFQDVKREIEFSLYGMEMNSVLEPMGRVLWRVTNSASSRVLFPVLDGLTAQNEIEEIVKAA</sequence>
<proteinExistence type="predicted"/>
<organism evidence="1 2">
    <name type="scientific">Asticcacaulis endophyticus</name>
    <dbReference type="NCBI Taxonomy" id="1395890"/>
    <lineage>
        <taxon>Bacteria</taxon>
        <taxon>Pseudomonadati</taxon>
        <taxon>Pseudomonadota</taxon>
        <taxon>Alphaproteobacteria</taxon>
        <taxon>Caulobacterales</taxon>
        <taxon>Caulobacteraceae</taxon>
        <taxon>Asticcacaulis</taxon>
    </lineage>
</organism>
<reference evidence="1" key="2">
    <citation type="submission" date="2020-09" db="EMBL/GenBank/DDBJ databases">
        <authorList>
            <person name="Sun Q."/>
            <person name="Kim S."/>
        </authorList>
    </citation>
    <scope>NUCLEOTIDE SEQUENCE</scope>
    <source>
        <strain evidence="1">KCTC 32296</strain>
    </source>
</reference>
<protein>
    <submittedName>
        <fullName evidence="1">Uncharacterized protein</fullName>
    </submittedName>
</protein>
<name>A0A918Q285_9CAUL</name>
<dbReference type="EMBL" id="BMZB01000001">
    <property type="protein sequence ID" value="GGZ30483.1"/>
    <property type="molecule type" value="Genomic_DNA"/>
</dbReference>
<accession>A0A918Q285</accession>
<reference evidence="1" key="1">
    <citation type="journal article" date="2014" name="Int. J. Syst. Evol. Microbiol.">
        <title>Complete genome sequence of Corynebacterium casei LMG S-19264T (=DSM 44701T), isolated from a smear-ripened cheese.</title>
        <authorList>
            <consortium name="US DOE Joint Genome Institute (JGI-PGF)"/>
            <person name="Walter F."/>
            <person name="Albersmeier A."/>
            <person name="Kalinowski J."/>
            <person name="Ruckert C."/>
        </authorList>
    </citation>
    <scope>NUCLEOTIDE SEQUENCE</scope>
    <source>
        <strain evidence="1">KCTC 32296</strain>
    </source>
</reference>
<comment type="caution">
    <text evidence="1">The sequence shown here is derived from an EMBL/GenBank/DDBJ whole genome shotgun (WGS) entry which is preliminary data.</text>
</comment>
<gene>
    <name evidence="1" type="ORF">GCM10011273_15970</name>
</gene>
<dbReference type="AlphaFoldDB" id="A0A918Q285"/>
<keyword evidence="2" id="KW-1185">Reference proteome</keyword>
<evidence type="ECO:0000313" key="2">
    <source>
        <dbReference type="Proteomes" id="UP000662572"/>
    </source>
</evidence>
<dbReference type="Proteomes" id="UP000662572">
    <property type="component" value="Unassembled WGS sequence"/>
</dbReference>